<dbReference type="GO" id="GO:0006364">
    <property type="term" value="P:rRNA processing"/>
    <property type="evidence" value="ECO:0007669"/>
    <property type="project" value="UniProtKB-UniRule"/>
</dbReference>
<protein>
    <recommendedName>
        <fullName evidence="5">Ribosome maturation factor RimM</fullName>
    </recommendedName>
</protein>
<dbReference type="InterPro" id="IPR002676">
    <property type="entry name" value="RimM_N"/>
</dbReference>
<comment type="subunit">
    <text evidence="5">Binds ribosomal protein uS19.</text>
</comment>
<gene>
    <name evidence="5 8" type="primary">rimM</name>
    <name evidence="8" type="ORF">IAA89_01525</name>
</gene>
<dbReference type="InterPro" id="IPR011961">
    <property type="entry name" value="RimM"/>
</dbReference>
<dbReference type="EMBL" id="JADIMP010000027">
    <property type="protein sequence ID" value="MBO8441120.1"/>
    <property type="molecule type" value="Genomic_DNA"/>
</dbReference>
<feature type="domain" description="Ribosome maturation factor RimM PRC barrel" evidence="7">
    <location>
        <begin position="102"/>
        <end position="169"/>
    </location>
</feature>
<evidence type="ECO:0000256" key="1">
    <source>
        <dbReference type="ARBA" id="ARBA00022490"/>
    </source>
</evidence>
<keyword evidence="2 5" id="KW-0690">Ribosome biogenesis</keyword>
<dbReference type="GO" id="GO:0042274">
    <property type="term" value="P:ribosomal small subunit biogenesis"/>
    <property type="evidence" value="ECO:0007669"/>
    <property type="project" value="UniProtKB-UniRule"/>
</dbReference>
<evidence type="ECO:0000256" key="2">
    <source>
        <dbReference type="ARBA" id="ARBA00022517"/>
    </source>
</evidence>
<dbReference type="SUPFAM" id="SSF50447">
    <property type="entry name" value="Translation proteins"/>
    <property type="match status" value="1"/>
</dbReference>
<keyword evidence="4 5" id="KW-0143">Chaperone</keyword>
<comment type="function">
    <text evidence="5">An accessory protein needed during the final step in the assembly of 30S ribosomal subunit, possibly for assembly of the head region. Essential for efficient processing of 16S rRNA. May be needed both before and after RbfA during the maturation of 16S rRNA. It has affinity for free ribosomal 30S subunits but not for 70S ribosomes.</text>
</comment>
<comment type="domain">
    <text evidence="5">The PRC barrel domain binds ribosomal protein uS19.</text>
</comment>
<accession>A0A9D9H4U3</accession>
<dbReference type="Gene3D" id="2.30.30.240">
    <property type="entry name" value="PRC-barrel domain"/>
    <property type="match status" value="1"/>
</dbReference>
<evidence type="ECO:0000256" key="5">
    <source>
        <dbReference type="HAMAP-Rule" id="MF_00014"/>
    </source>
</evidence>
<dbReference type="GO" id="GO:0005737">
    <property type="term" value="C:cytoplasm"/>
    <property type="evidence" value="ECO:0007669"/>
    <property type="project" value="UniProtKB-SubCell"/>
</dbReference>
<comment type="similarity">
    <text evidence="5">Belongs to the RimM family.</text>
</comment>
<keyword evidence="3 5" id="KW-0698">rRNA processing</keyword>
<dbReference type="PANTHER" id="PTHR33692">
    <property type="entry name" value="RIBOSOME MATURATION FACTOR RIMM"/>
    <property type="match status" value="1"/>
</dbReference>
<evidence type="ECO:0000259" key="7">
    <source>
        <dbReference type="Pfam" id="PF24986"/>
    </source>
</evidence>
<dbReference type="InterPro" id="IPR036976">
    <property type="entry name" value="RimM_N_sf"/>
</dbReference>
<dbReference type="InterPro" id="IPR011033">
    <property type="entry name" value="PRC_barrel-like_sf"/>
</dbReference>
<sequence>MDLFTVGKIINTHGIHGEVKVSVETDFPEQRFVVNNKLYLAKEDRLNPIEVEINSVRKHKGFFLLSFKNLLDINLVEKYKNYYLYITQDEQHELPDGQYYYRQIIGLKVIDENEHYLGTIKEIMSPGANDVWIVEKPNKSELLLPVIDDVIKSVDLDKQEVYIEMMDGLDDED</sequence>
<dbReference type="Pfam" id="PF24986">
    <property type="entry name" value="PRC_RimM"/>
    <property type="match status" value="1"/>
</dbReference>
<organism evidence="8 9">
    <name type="scientific">Candidatus Gallilactobacillus intestinavium</name>
    <dbReference type="NCBI Taxonomy" id="2840838"/>
    <lineage>
        <taxon>Bacteria</taxon>
        <taxon>Bacillati</taxon>
        <taxon>Bacillota</taxon>
        <taxon>Bacilli</taxon>
        <taxon>Lactobacillales</taxon>
        <taxon>Lactobacillaceae</taxon>
        <taxon>Lactobacillaceae incertae sedis</taxon>
        <taxon>Candidatus Gallilactobacillus</taxon>
    </lineage>
</organism>
<dbReference type="Gene3D" id="2.40.30.60">
    <property type="entry name" value="RimM"/>
    <property type="match status" value="1"/>
</dbReference>
<dbReference type="SUPFAM" id="SSF50346">
    <property type="entry name" value="PRC-barrel domain"/>
    <property type="match status" value="1"/>
</dbReference>
<dbReference type="GO" id="GO:0005840">
    <property type="term" value="C:ribosome"/>
    <property type="evidence" value="ECO:0007669"/>
    <property type="project" value="InterPro"/>
</dbReference>
<evidence type="ECO:0000313" key="8">
    <source>
        <dbReference type="EMBL" id="MBO8441120.1"/>
    </source>
</evidence>
<comment type="subcellular location">
    <subcellularLocation>
        <location evidence="5">Cytoplasm</location>
    </subcellularLocation>
</comment>
<feature type="domain" description="RimM N-terminal" evidence="6">
    <location>
        <begin position="5"/>
        <end position="89"/>
    </location>
</feature>
<reference evidence="8" key="2">
    <citation type="journal article" date="2021" name="PeerJ">
        <title>Extensive microbial diversity within the chicken gut microbiome revealed by metagenomics and culture.</title>
        <authorList>
            <person name="Gilroy R."/>
            <person name="Ravi A."/>
            <person name="Getino M."/>
            <person name="Pursley I."/>
            <person name="Horton D.L."/>
            <person name="Alikhan N.F."/>
            <person name="Baker D."/>
            <person name="Gharbi K."/>
            <person name="Hall N."/>
            <person name="Watson M."/>
            <person name="Adriaenssens E.M."/>
            <person name="Foster-Nyarko E."/>
            <person name="Jarju S."/>
            <person name="Secka A."/>
            <person name="Antonio M."/>
            <person name="Oren A."/>
            <person name="Chaudhuri R.R."/>
            <person name="La Ragione R."/>
            <person name="Hildebrand F."/>
            <person name="Pallen M.J."/>
        </authorList>
    </citation>
    <scope>NUCLEOTIDE SEQUENCE</scope>
    <source>
        <strain evidence="8">C6-149</strain>
    </source>
</reference>
<dbReference type="PANTHER" id="PTHR33692:SF1">
    <property type="entry name" value="RIBOSOME MATURATION FACTOR RIMM"/>
    <property type="match status" value="1"/>
</dbReference>
<dbReference type="HAMAP" id="MF_00014">
    <property type="entry name" value="Ribosome_mat_RimM"/>
    <property type="match status" value="1"/>
</dbReference>
<evidence type="ECO:0000313" key="9">
    <source>
        <dbReference type="Proteomes" id="UP000823614"/>
    </source>
</evidence>
<dbReference type="AlphaFoldDB" id="A0A9D9H4U3"/>
<dbReference type="Proteomes" id="UP000823614">
    <property type="component" value="Unassembled WGS sequence"/>
</dbReference>
<comment type="caution">
    <text evidence="8">The sequence shown here is derived from an EMBL/GenBank/DDBJ whole genome shotgun (WGS) entry which is preliminary data.</text>
</comment>
<evidence type="ECO:0000259" key="6">
    <source>
        <dbReference type="Pfam" id="PF01782"/>
    </source>
</evidence>
<dbReference type="Pfam" id="PF01782">
    <property type="entry name" value="RimM"/>
    <property type="match status" value="1"/>
</dbReference>
<evidence type="ECO:0000256" key="4">
    <source>
        <dbReference type="ARBA" id="ARBA00023186"/>
    </source>
</evidence>
<dbReference type="InterPro" id="IPR056792">
    <property type="entry name" value="PRC_RimM"/>
</dbReference>
<dbReference type="InterPro" id="IPR009000">
    <property type="entry name" value="Transl_B-barrel_sf"/>
</dbReference>
<dbReference type="GO" id="GO:0043022">
    <property type="term" value="F:ribosome binding"/>
    <property type="evidence" value="ECO:0007669"/>
    <property type="project" value="InterPro"/>
</dbReference>
<name>A0A9D9H4U3_9LACO</name>
<proteinExistence type="inferred from homology"/>
<evidence type="ECO:0000256" key="3">
    <source>
        <dbReference type="ARBA" id="ARBA00022552"/>
    </source>
</evidence>
<reference evidence="8" key="1">
    <citation type="submission" date="2020-10" db="EMBL/GenBank/DDBJ databases">
        <authorList>
            <person name="Gilroy R."/>
        </authorList>
    </citation>
    <scope>NUCLEOTIDE SEQUENCE</scope>
    <source>
        <strain evidence="8">C6-149</strain>
    </source>
</reference>
<keyword evidence="1 5" id="KW-0963">Cytoplasm</keyword>
<dbReference type="NCBIfam" id="TIGR02273">
    <property type="entry name" value="16S_RimM"/>
    <property type="match status" value="1"/>
</dbReference>